<evidence type="ECO:0000256" key="1">
    <source>
        <dbReference type="SAM" id="Phobius"/>
    </source>
</evidence>
<evidence type="ECO:0000313" key="5">
    <source>
        <dbReference type="Proteomes" id="UP000231702"/>
    </source>
</evidence>
<protein>
    <submittedName>
        <fullName evidence="3">Uncharacterized protein</fullName>
    </submittedName>
</protein>
<dbReference type="RefSeq" id="WP_097145580.1">
    <property type="nucleotide sequence ID" value="NZ_OBEA01000003.1"/>
</dbReference>
<dbReference type="OrthoDB" id="9983748at2"/>
<dbReference type="EMBL" id="PGTD01000007">
    <property type="protein sequence ID" value="PJE31804.1"/>
    <property type="molecule type" value="Genomic_DNA"/>
</dbReference>
<gene>
    <name evidence="2" type="ORF">CVM39_01490</name>
    <name evidence="3" type="ORF">SAMN06297129_1832</name>
</gene>
<dbReference type="AlphaFoldDB" id="A0A285IR12"/>
<proteinExistence type="predicted"/>
<sequence>MRHFMIRAFEILILLICGVSALLVLAATTLLVANNASLSQFGISGYAPDRPNYVWVEAAILMGAGFGTIILVGGGALTLTGIYRKLTKLVELVDATPVD</sequence>
<evidence type="ECO:0000313" key="2">
    <source>
        <dbReference type="EMBL" id="PJE31804.1"/>
    </source>
</evidence>
<keyword evidence="1" id="KW-0812">Transmembrane</keyword>
<evidence type="ECO:0000313" key="3">
    <source>
        <dbReference type="EMBL" id="SNY50428.1"/>
    </source>
</evidence>
<feature type="transmembrane region" description="Helical" evidence="1">
    <location>
        <begin position="12"/>
        <end position="33"/>
    </location>
</feature>
<name>A0A285IR12_9RHOB</name>
<keyword evidence="5" id="KW-1185">Reference proteome</keyword>
<organism evidence="3 4">
    <name type="scientific">Pseudooceanicola antarcticus</name>
    <dbReference type="NCBI Taxonomy" id="1247613"/>
    <lineage>
        <taxon>Bacteria</taxon>
        <taxon>Pseudomonadati</taxon>
        <taxon>Pseudomonadota</taxon>
        <taxon>Alphaproteobacteria</taxon>
        <taxon>Rhodobacterales</taxon>
        <taxon>Paracoccaceae</taxon>
        <taxon>Pseudooceanicola</taxon>
    </lineage>
</organism>
<reference evidence="3 4" key="1">
    <citation type="submission" date="2017-09" db="EMBL/GenBank/DDBJ databases">
        <authorList>
            <person name="Ehlers B."/>
            <person name="Leendertz F.H."/>
        </authorList>
    </citation>
    <scope>NUCLEOTIDE SEQUENCE [LARGE SCALE GENOMIC DNA]</scope>
    <source>
        <strain evidence="3 4">CGMCC 1.12662</strain>
    </source>
</reference>
<evidence type="ECO:0000313" key="4">
    <source>
        <dbReference type="Proteomes" id="UP000231655"/>
    </source>
</evidence>
<accession>A0A285IR12</accession>
<dbReference type="Proteomes" id="UP000231702">
    <property type="component" value="Unassembled WGS sequence"/>
</dbReference>
<dbReference type="EMBL" id="OBEA01000003">
    <property type="protein sequence ID" value="SNY50428.1"/>
    <property type="molecule type" value="Genomic_DNA"/>
</dbReference>
<keyword evidence="1" id="KW-1133">Transmembrane helix</keyword>
<keyword evidence="1" id="KW-0472">Membrane</keyword>
<dbReference type="Proteomes" id="UP000231655">
    <property type="component" value="Unassembled WGS sequence"/>
</dbReference>
<feature type="transmembrane region" description="Helical" evidence="1">
    <location>
        <begin position="53"/>
        <end position="79"/>
    </location>
</feature>
<reference evidence="2 5" key="2">
    <citation type="journal article" date="2018" name="Int. J. Syst. Evol. Microbiol.">
        <title>Pseudooceanicola lipolyticus sp. nov., a marine alphaproteobacterium, reclassification of Oceanicola flagellatus as Pseudooceanicola flagellatus comb. nov. and emended description of the genus Pseudooceanicola.</title>
        <authorList>
            <person name="Huang M.-M."/>
            <person name="Guo L.-L."/>
            <person name="Wu Y.-H."/>
            <person name="Lai Q.-L."/>
            <person name="Shao Z.-Z."/>
            <person name="Wang C.-S."/>
            <person name="Wu M."/>
            <person name="Xu X.-W."/>
        </authorList>
    </citation>
    <scope>NUCLEOTIDE SEQUENCE [LARGE SCALE GENOMIC DNA]</scope>
    <source>
        <strain evidence="2 5">Ar-45</strain>
    </source>
</reference>